<reference evidence="1 2" key="1">
    <citation type="journal article" date="2014" name="Antonie Van Leeuwenhoek">
        <title>Hyphomonas beringensis sp. nov. and Hyphomonas chukchiensis sp. nov., isolated from surface seawater of the Bering Sea and Chukchi Sea.</title>
        <authorList>
            <person name="Li C."/>
            <person name="Lai Q."/>
            <person name="Li G."/>
            <person name="Dong C."/>
            <person name="Wang J."/>
            <person name="Liao Y."/>
            <person name="Shao Z."/>
        </authorList>
    </citation>
    <scope>NUCLEOTIDE SEQUENCE [LARGE SCALE GENOMIC DNA]</scope>
    <source>
        <strain evidence="1 2">PS728</strain>
    </source>
</reference>
<comment type="caution">
    <text evidence="1">The sequence shown here is derived from an EMBL/GenBank/DDBJ whole genome shotgun (WGS) entry which is preliminary data.</text>
</comment>
<gene>
    <name evidence="1" type="ORF">HPO_15483</name>
</gene>
<dbReference type="SUPFAM" id="SSF82171">
    <property type="entry name" value="DPP6 N-terminal domain-like"/>
    <property type="match status" value="1"/>
</dbReference>
<dbReference type="AlphaFoldDB" id="A0A062VD89"/>
<evidence type="ECO:0000313" key="2">
    <source>
        <dbReference type="Proteomes" id="UP000027100"/>
    </source>
</evidence>
<dbReference type="Gene3D" id="2.120.10.30">
    <property type="entry name" value="TolB, C-terminal domain"/>
    <property type="match status" value="1"/>
</dbReference>
<dbReference type="RefSeq" id="WP_035600714.1">
    <property type="nucleotide sequence ID" value="NZ_ARYM01000021.1"/>
</dbReference>
<dbReference type="Proteomes" id="UP000027100">
    <property type="component" value="Unassembled WGS sequence"/>
</dbReference>
<organism evidence="1 2">
    <name type="scientific">Hyphomonas polymorpha PS728</name>
    <dbReference type="NCBI Taxonomy" id="1280954"/>
    <lineage>
        <taxon>Bacteria</taxon>
        <taxon>Pseudomonadati</taxon>
        <taxon>Pseudomonadota</taxon>
        <taxon>Alphaproteobacteria</taxon>
        <taxon>Hyphomonadales</taxon>
        <taxon>Hyphomonadaceae</taxon>
        <taxon>Hyphomonas</taxon>
    </lineage>
</organism>
<evidence type="ECO:0000313" key="1">
    <source>
        <dbReference type="EMBL" id="KCZ97338.1"/>
    </source>
</evidence>
<dbReference type="EMBL" id="ARYM01000021">
    <property type="protein sequence ID" value="KCZ97338.1"/>
    <property type="molecule type" value="Genomic_DNA"/>
</dbReference>
<proteinExistence type="predicted"/>
<dbReference type="InterPro" id="IPR011042">
    <property type="entry name" value="6-blade_b-propeller_TolB-like"/>
</dbReference>
<keyword evidence="2" id="KW-1185">Reference proteome</keyword>
<protein>
    <submittedName>
        <fullName evidence="1">Uncharacterized protein</fullName>
    </submittedName>
</protein>
<dbReference type="PATRIC" id="fig|1280954.3.peg.3130"/>
<sequence length="401" mass="43517">MIVEGRADSNLDLAFSRRKLLLSGTLVMANQALTGCASEPTHEPLFLSRPSAGNGETVGAVARNLSLSADGDLLAFDGKIINGQSPHELFVYNRATRMCTRYRMPVASGTPDALNILVTPSFSQDGSRLAVAVRRASPNPGMLREIRPSLFQYADIAVFELAGGSARRFGDRRFLHAYPVFSPAGDAVCAMRSRNPVQGGHVETVRAPHNHFVEFNLNDDSVEAFAPVEFASAERFWYAPDGQSVLFNAAPPMSANDAEAAFGRVVLPGVWRVPRGAKAQDLTRAEVPIDFAGRSLDILTGVDREGALFVQTAPPTRSATPTALEFYRISGEHVDLIQSVPGETSTYPCVSANGKVFAWRTVVRSEPDVLKTAFRIITENSNELVLLDEIVSRPQDLDISE</sequence>
<accession>A0A062VD89</accession>
<name>A0A062VD89_9PROT</name>